<dbReference type="AlphaFoldDB" id="D0WGC8"/>
<organism evidence="2 3">
    <name type="scientific">Slackia exigua (strain ATCC 700122 / DSM 15923 / CIP 105133 / JCM 11022 / KCTC 5966 / S-7)</name>
    <dbReference type="NCBI Taxonomy" id="649764"/>
    <lineage>
        <taxon>Bacteria</taxon>
        <taxon>Bacillati</taxon>
        <taxon>Actinomycetota</taxon>
        <taxon>Coriobacteriia</taxon>
        <taxon>Eggerthellales</taxon>
        <taxon>Eggerthellaceae</taxon>
        <taxon>Slackia</taxon>
    </lineage>
</organism>
<accession>D0WGC8</accession>
<proteinExistence type="predicted"/>
<name>D0WGC8_SLAES</name>
<gene>
    <name evidence="2" type="ORF">HMPREF0762_00879</name>
</gene>
<protein>
    <submittedName>
        <fullName evidence="2">Uncharacterized protein</fullName>
    </submittedName>
</protein>
<evidence type="ECO:0000313" key="2">
    <source>
        <dbReference type="EMBL" id="EEZ61541.1"/>
    </source>
</evidence>
<reference evidence="2" key="1">
    <citation type="submission" date="2009-10" db="EMBL/GenBank/DDBJ databases">
        <authorList>
            <person name="Weinstock G."/>
            <person name="Sodergren E."/>
            <person name="Clifton S."/>
            <person name="Fulton L."/>
            <person name="Fulton B."/>
            <person name="Courtney L."/>
            <person name="Fronick C."/>
            <person name="Harrison M."/>
            <person name="Strong C."/>
            <person name="Farmer C."/>
            <person name="Delahaunty K."/>
            <person name="Markovic C."/>
            <person name="Hall O."/>
            <person name="Minx P."/>
            <person name="Tomlinson C."/>
            <person name="Mitreva M."/>
            <person name="Nelson J."/>
            <person name="Hou S."/>
            <person name="Wollam A."/>
            <person name="Pepin K.H."/>
            <person name="Johnson M."/>
            <person name="Bhonagiri V."/>
            <person name="Nash W.E."/>
            <person name="Warren W."/>
            <person name="Chinwalla A."/>
            <person name="Mardis E.R."/>
            <person name="Wilson R.K."/>
        </authorList>
    </citation>
    <scope>NUCLEOTIDE SEQUENCE [LARGE SCALE GENOMIC DNA]</scope>
    <source>
        <strain evidence="2">ATCC 700122</strain>
    </source>
</reference>
<evidence type="ECO:0000313" key="3">
    <source>
        <dbReference type="Proteomes" id="UP000006001"/>
    </source>
</evidence>
<dbReference type="Proteomes" id="UP000006001">
    <property type="component" value="Unassembled WGS sequence"/>
</dbReference>
<comment type="caution">
    <text evidence="2">The sequence shown here is derived from an EMBL/GenBank/DDBJ whole genome shotgun (WGS) entry which is preliminary data.</text>
</comment>
<feature type="region of interest" description="Disordered" evidence="1">
    <location>
        <begin position="65"/>
        <end position="87"/>
    </location>
</feature>
<sequence length="87" mass="9943">MRRCPGLPCRLFLPLHKRNISIHRLRFPACMKRRLQNGIVLALSLAECQSSSYASRRQKKCGLNDSRDLLLGDDDHDAGTPQSRLLR</sequence>
<dbReference type="HOGENOM" id="CLU_2481634_0_0_11"/>
<evidence type="ECO:0000256" key="1">
    <source>
        <dbReference type="SAM" id="MobiDB-lite"/>
    </source>
</evidence>
<dbReference type="EMBL" id="ACUX02000006">
    <property type="protein sequence ID" value="EEZ61541.1"/>
    <property type="molecule type" value="Genomic_DNA"/>
</dbReference>
<dbReference type="STRING" id="649764.HMPREF0762_00879"/>
<keyword evidence="3" id="KW-1185">Reference proteome</keyword>